<dbReference type="AlphaFoldDB" id="A0A0R0LYN9"/>
<dbReference type="InterPro" id="IPR006148">
    <property type="entry name" value="Glc/Gal-6P_isomerase"/>
</dbReference>
<evidence type="ECO:0000313" key="4">
    <source>
        <dbReference type="Proteomes" id="UP000051530"/>
    </source>
</evidence>
<evidence type="ECO:0000256" key="1">
    <source>
        <dbReference type="SAM" id="MobiDB-lite"/>
    </source>
</evidence>
<dbReference type="PANTHER" id="PTHR11054">
    <property type="entry name" value="6-PHOSPHOGLUCONOLACTONASE"/>
    <property type="match status" value="1"/>
</dbReference>
<dbReference type="Pfam" id="PF01182">
    <property type="entry name" value="Glucosamine_iso"/>
    <property type="match status" value="1"/>
</dbReference>
<feature type="domain" description="Glucosamine/galactosamine-6-phosphate isomerase" evidence="2">
    <location>
        <begin position="23"/>
        <end position="124"/>
    </location>
</feature>
<dbReference type="Gene3D" id="3.40.50.1360">
    <property type="match status" value="1"/>
</dbReference>
<protein>
    <submittedName>
        <fullName evidence="3">6-phosphogluconolactonase-like protein</fullName>
    </submittedName>
</protein>
<dbReference type="VEuPathDB" id="MicrosporidiaDB:M153_2590009013"/>
<dbReference type="Proteomes" id="UP000051530">
    <property type="component" value="Unassembled WGS sequence"/>
</dbReference>
<evidence type="ECO:0000259" key="2">
    <source>
        <dbReference type="Pfam" id="PF01182"/>
    </source>
</evidence>
<dbReference type="EMBL" id="LGUB01000075">
    <property type="protein sequence ID" value="KRH94434.1"/>
    <property type="molecule type" value="Genomic_DNA"/>
</dbReference>
<comment type="caution">
    <text evidence="3">The sequence shown here is derived from an EMBL/GenBank/DDBJ whole genome shotgun (WGS) entry which is preliminary data.</text>
</comment>
<dbReference type="InterPro" id="IPR039104">
    <property type="entry name" value="6PGL"/>
</dbReference>
<dbReference type="GO" id="GO:0005975">
    <property type="term" value="P:carbohydrate metabolic process"/>
    <property type="evidence" value="ECO:0007669"/>
    <property type="project" value="InterPro"/>
</dbReference>
<proteinExistence type="predicted"/>
<feature type="region of interest" description="Disordered" evidence="1">
    <location>
        <begin position="151"/>
        <end position="170"/>
    </location>
</feature>
<dbReference type="InterPro" id="IPR037171">
    <property type="entry name" value="NagB/RpiA_transferase-like"/>
</dbReference>
<name>A0A0R0LYN9_9MICR</name>
<keyword evidence="4" id="KW-1185">Reference proteome</keyword>
<dbReference type="PANTHER" id="PTHR11054:SF0">
    <property type="entry name" value="6-PHOSPHOGLUCONOLACTONASE"/>
    <property type="match status" value="1"/>
</dbReference>
<reference evidence="3 4" key="1">
    <citation type="submission" date="2015-07" db="EMBL/GenBank/DDBJ databases">
        <title>The genome of Pseudoloma neurophilia, a relevant intracellular parasite of the zebrafish.</title>
        <authorList>
            <person name="Ndikumana S."/>
            <person name="Pelin A."/>
            <person name="Sanders J."/>
            <person name="Corradi N."/>
        </authorList>
    </citation>
    <scope>NUCLEOTIDE SEQUENCE [LARGE SCALE GENOMIC DNA]</scope>
    <source>
        <strain evidence="3 4">MK1</strain>
    </source>
</reference>
<dbReference type="SUPFAM" id="SSF100950">
    <property type="entry name" value="NagB/RpiA/CoA transferase-like"/>
    <property type="match status" value="1"/>
</dbReference>
<gene>
    <name evidence="3" type="ORF">M153_2590009013</name>
</gene>
<feature type="compositionally biased region" description="Basic and acidic residues" evidence="1">
    <location>
        <begin position="153"/>
        <end position="164"/>
    </location>
</feature>
<evidence type="ECO:0000313" key="3">
    <source>
        <dbReference type="EMBL" id="KRH94434.1"/>
    </source>
</evidence>
<accession>A0A0R0LYN9</accession>
<organism evidence="3 4">
    <name type="scientific">Pseudoloma neurophilia</name>
    <dbReference type="NCBI Taxonomy" id="146866"/>
    <lineage>
        <taxon>Eukaryota</taxon>
        <taxon>Fungi</taxon>
        <taxon>Fungi incertae sedis</taxon>
        <taxon>Microsporidia</taxon>
        <taxon>Pseudoloma</taxon>
    </lineage>
</organism>
<dbReference type="OrthoDB" id="432544at2759"/>
<sequence>MTITLKFTDLSKKLFEILKSFSGKQLNLFTSGGSVLKLFKEDISELDTSQWTVYFVDERITTNIDDLNWALAEKTFFKFFRGNYLKLTNENLHIYDEVIDKQMIELAIIGMGEDGHIASLFPHMGTGFYVNFSNELINKNVTRETLMANLDSNTEHSSSERTQKTSDSVTNGVKSKLLSPYILEIDGSPKPPPKRYSLTPLALSKIQSICIFVSAGAKRKERILPHDGILKSVKTEIIVYHPEEMWSEDEKTKILKDVRK</sequence>